<dbReference type="InterPro" id="IPR023401">
    <property type="entry name" value="ODC_N"/>
</dbReference>
<proteinExistence type="inferred from homology"/>
<dbReference type="GO" id="GO:0005737">
    <property type="term" value="C:cytoplasm"/>
    <property type="evidence" value="ECO:0007669"/>
    <property type="project" value="TreeGrafter"/>
</dbReference>
<accession>A0AAP0PG93</accession>
<organism evidence="2 3">
    <name type="scientific">Stephania yunnanensis</name>
    <dbReference type="NCBI Taxonomy" id="152371"/>
    <lineage>
        <taxon>Eukaryota</taxon>
        <taxon>Viridiplantae</taxon>
        <taxon>Streptophyta</taxon>
        <taxon>Embryophyta</taxon>
        <taxon>Tracheophyta</taxon>
        <taxon>Spermatophyta</taxon>
        <taxon>Magnoliopsida</taxon>
        <taxon>Ranunculales</taxon>
        <taxon>Menispermaceae</taxon>
        <taxon>Menispermoideae</taxon>
        <taxon>Cissampelideae</taxon>
        <taxon>Stephania</taxon>
    </lineage>
</organism>
<comment type="similarity">
    <text evidence="1">Belongs to the ornithine cyclodeaminase/mu-crystallin family.</text>
</comment>
<dbReference type="PANTHER" id="PTHR13812">
    <property type="entry name" value="KETIMINE REDUCTASE MU-CRYSTALLIN"/>
    <property type="match status" value="1"/>
</dbReference>
<dbReference type="GO" id="GO:0016491">
    <property type="term" value="F:oxidoreductase activity"/>
    <property type="evidence" value="ECO:0007669"/>
    <property type="project" value="UniProtKB-ARBA"/>
</dbReference>
<dbReference type="FunFam" id="3.40.50.720:FF:000311">
    <property type="entry name" value="Ornithine cyclodeaminase"/>
    <property type="match status" value="1"/>
</dbReference>
<dbReference type="PANTHER" id="PTHR13812:SF19">
    <property type="entry name" value="KETIMINE REDUCTASE MU-CRYSTALLIN"/>
    <property type="match status" value="1"/>
</dbReference>
<dbReference type="AlphaFoldDB" id="A0AAP0PG93"/>
<dbReference type="EMBL" id="JBBNAF010000005">
    <property type="protein sequence ID" value="KAK9143858.1"/>
    <property type="molecule type" value="Genomic_DNA"/>
</dbReference>
<dbReference type="NCBIfam" id="NF004793">
    <property type="entry name" value="PRK06141.1"/>
    <property type="match status" value="1"/>
</dbReference>
<gene>
    <name evidence="2" type="ORF">Syun_013258</name>
</gene>
<dbReference type="Proteomes" id="UP001420932">
    <property type="component" value="Unassembled WGS sequence"/>
</dbReference>
<dbReference type="Gene3D" id="3.40.50.720">
    <property type="entry name" value="NAD(P)-binding Rossmann-like Domain"/>
    <property type="match status" value="1"/>
</dbReference>
<reference evidence="2 3" key="1">
    <citation type="submission" date="2024-01" db="EMBL/GenBank/DDBJ databases">
        <title>Genome assemblies of Stephania.</title>
        <authorList>
            <person name="Yang L."/>
        </authorList>
    </citation>
    <scope>NUCLEOTIDE SEQUENCE [LARGE SCALE GENOMIC DNA]</scope>
    <source>
        <strain evidence="2">YNDBR</strain>
        <tissue evidence="2">Leaf</tissue>
    </source>
</reference>
<evidence type="ECO:0000256" key="1">
    <source>
        <dbReference type="ARBA" id="ARBA00008903"/>
    </source>
</evidence>
<comment type="caution">
    <text evidence="2">The sequence shown here is derived from an EMBL/GenBank/DDBJ whole genome shotgun (WGS) entry which is preliminary data.</text>
</comment>
<evidence type="ECO:0000313" key="3">
    <source>
        <dbReference type="Proteomes" id="UP001420932"/>
    </source>
</evidence>
<dbReference type="GO" id="GO:0019752">
    <property type="term" value="P:carboxylic acid metabolic process"/>
    <property type="evidence" value="ECO:0007669"/>
    <property type="project" value="UniProtKB-ARBA"/>
</dbReference>
<dbReference type="InterPro" id="IPR036291">
    <property type="entry name" value="NAD(P)-bd_dom_sf"/>
</dbReference>
<dbReference type="PIRSF" id="PIRSF001439">
    <property type="entry name" value="CryM"/>
    <property type="match status" value="1"/>
</dbReference>
<evidence type="ECO:0000313" key="2">
    <source>
        <dbReference type="EMBL" id="KAK9143858.1"/>
    </source>
</evidence>
<dbReference type="Gene3D" id="3.30.1780.10">
    <property type="entry name" value="ornithine cyclodeaminase, domain 1"/>
    <property type="match status" value="1"/>
</dbReference>
<sequence>MAPEEPPEQTHNATPTCPIFINNISIRSTITHPSLIHHIQSTLPTVSTQTQSPNRQHHSITPSSSLLLMPSWSLSPSLPYIGVKVVTTYPENSTRNLPGIHASYILFDSITGRTLAVVDGTELTLWRTSCVCALGAKFLAREDSEVLLVVGAGALAPHMVRAHLSVLPRLKRVVVWNRTVEKARDLVRKLKEEMGSVGDGGNGVWFECGECLEEIVGVADVITCATNSRSALVKGEALKGGAHVGLVGSFTPAMRECDDETVRRGRVFVDCEDAMVEAGELVGAFERGVLRADEIGGTLVDLIKGEKIGRRGPEEITVFKSVGSAVVDIVSAQLVYESFLHTSNL</sequence>
<dbReference type="SUPFAM" id="SSF51735">
    <property type="entry name" value="NAD(P)-binding Rossmann-fold domains"/>
    <property type="match status" value="1"/>
</dbReference>
<dbReference type="InterPro" id="IPR003462">
    <property type="entry name" value="ODC_Mu_crystall"/>
</dbReference>
<keyword evidence="3" id="KW-1185">Reference proteome</keyword>
<protein>
    <submittedName>
        <fullName evidence="2">Uncharacterized protein</fullName>
    </submittedName>
</protein>
<name>A0AAP0PG93_9MAGN</name>
<dbReference type="Pfam" id="PF02423">
    <property type="entry name" value="OCD_Mu_crystall"/>
    <property type="match status" value="1"/>
</dbReference>